<evidence type="ECO:0000313" key="1">
    <source>
        <dbReference type="EMBL" id="MBB6125116.1"/>
    </source>
</evidence>
<comment type="caution">
    <text evidence="1">The sequence shown here is derived from an EMBL/GenBank/DDBJ whole genome shotgun (WGS) entry which is preliminary data.</text>
</comment>
<dbReference type="Gene3D" id="3.40.50.1820">
    <property type="entry name" value="alpha/beta hydrolase"/>
    <property type="match status" value="1"/>
</dbReference>
<dbReference type="InterPro" id="IPR029058">
    <property type="entry name" value="AB_hydrolase_fold"/>
</dbReference>
<dbReference type="Proteomes" id="UP000552700">
    <property type="component" value="Unassembled WGS sequence"/>
</dbReference>
<protein>
    <recommendedName>
        <fullName evidence="3">Esterase</fullName>
    </recommendedName>
</protein>
<organism evidence="1 2">
    <name type="scientific">Sphingobium subterraneum</name>
    <dbReference type="NCBI Taxonomy" id="627688"/>
    <lineage>
        <taxon>Bacteria</taxon>
        <taxon>Pseudomonadati</taxon>
        <taxon>Pseudomonadota</taxon>
        <taxon>Alphaproteobacteria</taxon>
        <taxon>Sphingomonadales</taxon>
        <taxon>Sphingomonadaceae</taxon>
        <taxon>Sphingobium</taxon>
    </lineage>
</organism>
<gene>
    <name evidence="1" type="ORF">FHS92_002873</name>
</gene>
<dbReference type="InterPro" id="IPR010662">
    <property type="entry name" value="RBBP9/YdeN"/>
</dbReference>
<proteinExistence type="predicted"/>
<reference evidence="1 2" key="1">
    <citation type="submission" date="2020-08" db="EMBL/GenBank/DDBJ databases">
        <title>Genomic Encyclopedia of Type Strains, Phase IV (KMG-IV): sequencing the most valuable type-strain genomes for metagenomic binning, comparative biology and taxonomic classification.</title>
        <authorList>
            <person name="Goeker M."/>
        </authorList>
    </citation>
    <scope>NUCLEOTIDE SEQUENCE [LARGE SCALE GENOMIC DNA]</scope>
    <source>
        <strain evidence="1 2">DSM 102255</strain>
    </source>
</reference>
<sequence length="217" mass="23355">MTYSQVSHAAEPLILTVPGLGNSGPDHWQTYWEEDIAHCHRVNLGMWDAPHRNTWVNKLNHVIAHADRPIVLVAHSLGCLTVAWWAALERPAPGGKVIGALLVAPPEVDTASIDPRVSAFGPAPKGLLPFPSVLVASRTDPYIRFERARMLAGFWGSEFVDAGEIGHINAQSGLGRWEQGQALLGRLTGAPATLQRSLVPLDVANLGGGEKGYDLSL</sequence>
<keyword evidence="2" id="KW-1185">Reference proteome</keyword>
<name>A0A841J6F7_9SPHN</name>
<dbReference type="EMBL" id="JACIJP010000005">
    <property type="protein sequence ID" value="MBB6125116.1"/>
    <property type="molecule type" value="Genomic_DNA"/>
</dbReference>
<dbReference type="SUPFAM" id="SSF53474">
    <property type="entry name" value="alpha/beta-Hydrolases"/>
    <property type="match status" value="1"/>
</dbReference>
<accession>A0A841J6F7</accession>
<evidence type="ECO:0000313" key="2">
    <source>
        <dbReference type="Proteomes" id="UP000552700"/>
    </source>
</evidence>
<dbReference type="Pfam" id="PF06821">
    <property type="entry name" value="Ser_hydrolase"/>
    <property type="match status" value="1"/>
</dbReference>
<dbReference type="AlphaFoldDB" id="A0A841J6F7"/>
<evidence type="ECO:0008006" key="3">
    <source>
        <dbReference type="Google" id="ProtNLM"/>
    </source>
</evidence>
<dbReference type="RefSeq" id="WP_184081413.1">
    <property type="nucleotide sequence ID" value="NZ_JACIJP010000005.1"/>
</dbReference>
<dbReference type="GO" id="GO:0016787">
    <property type="term" value="F:hydrolase activity"/>
    <property type="evidence" value="ECO:0007669"/>
    <property type="project" value="InterPro"/>
</dbReference>